<dbReference type="InterPro" id="IPR042566">
    <property type="entry name" value="L1_C"/>
</dbReference>
<evidence type="ECO:0000256" key="1">
    <source>
        <dbReference type="ARBA" id="ARBA00061640"/>
    </source>
</evidence>
<reference evidence="3" key="1">
    <citation type="submission" date="2022-03" db="EMBL/GenBank/DDBJ databases">
        <authorList>
            <person name="Alioto T."/>
            <person name="Alioto T."/>
            <person name="Gomez Garrido J."/>
        </authorList>
    </citation>
    <scope>NUCLEOTIDE SEQUENCE</scope>
</reference>
<comment type="similarity">
    <text evidence="1">Belongs to the transposase 22 family.</text>
</comment>
<dbReference type="Gene3D" id="3.30.250.20">
    <property type="entry name" value="L1 transposable element, C-terminal domain"/>
    <property type="match status" value="1"/>
</dbReference>
<evidence type="ECO:0000313" key="3">
    <source>
        <dbReference type="EMBL" id="CAH2283486.1"/>
    </source>
</evidence>
<dbReference type="EMBL" id="OW240915">
    <property type="protein sequence ID" value="CAH2283486.1"/>
    <property type="molecule type" value="Genomic_DNA"/>
</dbReference>
<feature type="region of interest" description="Disordered" evidence="2">
    <location>
        <begin position="195"/>
        <end position="229"/>
    </location>
</feature>
<dbReference type="FunFam" id="3.30.70.1820:FF:000002">
    <property type="entry name" value="LINE-1 retrotransposable element ORF1 protein"/>
    <property type="match status" value="1"/>
</dbReference>
<dbReference type="InterPro" id="IPR004244">
    <property type="entry name" value="Transposase_22"/>
</dbReference>
<evidence type="ECO:0000256" key="2">
    <source>
        <dbReference type="SAM" id="MobiDB-lite"/>
    </source>
</evidence>
<accession>A0AAD1W1Y3</accession>
<feature type="compositionally biased region" description="Basic and acidic residues" evidence="2">
    <location>
        <begin position="209"/>
        <end position="221"/>
    </location>
</feature>
<name>A0AAD1W1Y3_PELCU</name>
<protein>
    <submittedName>
        <fullName evidence="3">Uncharacterized protein</fullName>
    </submittedName>
</protein>
<keyword evidence="4" id="KW-1185">Reference proteome</keyword>
<sequence length="229" mass="26049">MEELCSAHNAAADKLQALEADNVKLWQKMADTEDRSRRNNVRFRGIAESILPDKLYSYITTMCTVLAPTVSANAWEIDRVHRLPKPPRLARDTPRDVIARFHYFKSKDTLLQAARATNNLPAPYEGIQLYADLSALTMARRRDFSTITKTLRNHKLNYRWGFPTKLLVWRNGKLYVLADPDQGLTVLKDWGLWDPQGSANPPGSPPPRLRPEWKMVGHQDAKPTQGTSS</sequence>
<dbReference type="Proteomes" id="UP001295444">
    <property type="component" value="Chromosome 04"/>
</dbReference>
<dbReference type="PANTHER" id="PTHR11505">
    <property type="entry name" value="L1 TRANSPOSABLE ELEMENT-RELATED"/>
    <property type="match status" value="1"/>
</dbReference>
<proteinExistence type="inferred from homology"/>
<evidence type="ECO:0000313" key="4">
    <source>
        <dbReference type="Proteomes" id="UP001295444"/>
    </source>
</evidence>
<organism evidence="3 4">
    <name type="scientific">Pelobates cultripes</name>
    <name type="common">Western spadefoot toad</name>
    <dbReference type="NCBI Taxonomy" id="61616"/>
    <lineage>
        <taxon>Eukaryota</taxon>
        <taxon>Metazoa</taxon>
        <taxon>Chordata</taxon>
        <taxon>Craniata</taxon>
        <taxon>Vertebrata</taxon>
        <taxon>Euteleostomi</taxon>
        <taxon>Amphibia</taxon>
        <taxon>Batrachia</taxon>
        <taxon>Anura</taxon>
        <taxon>Pelobatoidea</taxon>
        <taxon>Pelobatidae</taxon>
        <taxon>Pelobates</taxon>
    </lineage>
</organism>
<gene>
    <name evidence="3" type="ORF">PECUL_23A020316</name>
</gene>
<dbReference type="Gene3D" id="3.30.70.1820">
    <property type="entry name" value="L1 transposable element, RRM domain"/>
    <property type="match status" value="1"/>
</dbReference>
<dbReference type="AlphaFoldDB" id="A0AAD1W1Y3"/>